<evidence type="ECO:0000259" key="13">
    <source>
        <dbReference type="PROSITE" id="PS50259"/>
    </source>
</evidence>
<feature type="chain" id="PRO_5042117349" description="G-protein coupled receptors family 3 profile domain-containing protein" evidence="12">
    <location>
        <begin position="26"/>
        <end position="853"/>
    </location>
</feature>
<keyword evidence="4 12" id="KW-0732">Signal</keyword>
<evidence type="ECO:0000256" key="11">
    <source>
        <dbReference type="SAM" id="Phobius"/>
    </source>
</evidence>
<dbReference type="InterPro" id="IPR050726">
    <property type="entry name" value="mGluR"/>
</dbReference>
<dbReference type="Pfam" id="PF01094">
    <property type="entry name" value="ANF_receptor"/>
    <property type="match status" value="1"/>
</dbReference>
<protein>
    <recommendedName>
        <fullName evidence="13">G-protein coupled receptors family 3 profile domain-containing protein</fullName>
    </recommendedName>
</protein>
<evidence type="ECO:0000256" key="12">
    <source>
        <dbReference type="SAM" id="SignalP"/>
    </source>
</evidence>
<dbReference type="GO" id="GO:0004930">
    <property type="term" value="F:G protein-coupled receptor activity"/>
    <property type="evidence" value="ECO:0007669"/>
    <property type="project" value="UniProtKB-KW"/>
</dbReference>
<evidence type="ECO:0000256" key="3">
    <source>
        <dbReference type="ARBA" id="ARBA00022692"/>
    </source>
</evidence>
<keyword evidence="5 11" id="KW-1133">Transmembrane helix</keyword>
<gene>
    <name evidence="14" type="ORF">LSH36_967g00008</name>
</gene>
<reference evidence="14" key="1">
    <citation type="journal article" date="2023" name="Mol. Biol. Evol.">
        <title>Third-Generation Sequencing Reveals the Adaptive Role of the Epigenome in Three Deep-Sea Polychaetes.</title>
        <authorList>
            <person name="Perez M."/>
            <person name="Aroh O."/>
            <person name="Sun Y."/>
            <person name="Lan Y."/>
            <person name="Juniper S.K."/>
            <person name="Young C.R."/>
            <person name="Angers B."/>
            <person name="Qian P.Y."/>
        </authorList>
    </citation>
    <scope>NUCLEOTIDE SEQUENCE</scope>
    <source>
        <strain evidence="14">P08H-3</strain>
    </source>
</reference>
<dbReference type="InterPro" id="IPR038550">
    <property type="entry name" value="GPCR_3_9-Cys_sf"/>
</dbReference>
<dbReference type="Pfam" id="PF00003">
    <property type="entry name" value="7tm_3"/>
    <property type="match status" value="1"/>
</dbReference>
<evidence type="ECO:0000256" key="2">
    <source>
        <dbReference type="ARBA" id="ARBA00022475"/>
    </source>
</evidence>
<evidence type="ECO:0000256" key="4">
    <source>
        <dbReference type="ARBA" id="ARBA00022729"/>
    </source>
</evidence>
<organism evidence="14 15">
    <name type="scientific">Paralvinella palmiformis</name>
    <dbReference type="NCBI Taxonomy" id="53620"/>
    <lineage>
        <taxon>Eukaryota</taxon>
        <taxon>Metazoa</taxon>
        <taxon>Spiralia</taxon>
        <taxon>Lophotrochozoa</taxon>
        <taxon>Annelida</taxon>
        <taxon>Polychaeta</taxon>
        <taxon>Sedentaria</taxon>
        <taxon>Canalipalpata</taxon>
        <taxon>Terebellida</taxon>
        <taxon>Terebelliformia</taxon>
        <taxon>Alvinellidae</taxon>
        <taxon>Paralvinella</taxon>
    </lineage>
</organism>
<dbReference type="FunFam" id="2.10.50.30:FF:000004">
    <property type="entry name" value="Taste receptor type 1 member 3-like protein"/>
    <property type="match status" value="1"/>
</dbReference>
<keyword evidence="8" id="KW-0675">Receptor</keyword>
<keyword evidence="2" id="KW-1003">Cell membrane</keyword>
<dbReference type="AlphaFoldDB" id="A0AAD9MR37"/>
<dbReference type="PROSITE" id="PS50259">
    <property type="entry name" value="G_PROTEIN_RECEP_F3_4"/>
    <property type="match status" value="1"/>
</dbReference>
<dbReference type="CDD" id="cd13953">
    <property type="entry name" value="7tm_classC_mGluR-like"/>
    <property type="match status" value="1"/>
</dbReference>
<evidence type="ECO:0000256" key="5">
    <source>
        <dbReference type="ARBA" id="ARBA00022989"/>
    </source>
</evidence>
<dbReference type="InterPro" id="IPR017978">
    <property type="entry name" value="GPCR_3_C"/>
</dbReference>
<dbReference type="InterPro" id="IPR028082">
    <property type="entry name" value="Peripla_BP_I"/>
</dbReference>
<feature type="domain" description="G-protein coupled receptors family 3 profile" evidence="13">
    <location>
        <begin position="573"/>
        <end position="838"/>
    </location>
</feature>
<keyword evidence="7 11" id="KW-0472">Membrane</keyword>
<comment type="caution">
    <text evidence="14">The sequence shown here is derived from an EMBL/GenBank/DDBJ whole genome shotgun (WGS) entry which is preliminary data.</text>
</comment>
<name>A0AAD9MR37_9ANNE</name>
<keyword evidence="15" id="KW-1185">Reference proteome</keyword>
<evidence type="ECO:0000313" key="15">
    <source>
        <dbReference type="Proteomes" id="UP001208570"/>
    </source>
</evidence>
<feature type="transmembrane region" description="Helical" evidence="11">
    <location>
        <begin position="685"/>
        <end position="707"/>
    </location>
</feature>
<evidence type="ECO:0000256" key="10">
    <source>
        <dbReference type="ARBA" id="ARBA00023224"/>
    </source>
</evidence>
<evidence type="ECO:0000256" key="8">
    <source>
        <dbReference type="ARBA" id="ARBA00023170"/>
    </source>
</evidence>
<dbReference type="PRINTS" id="PR00248">
    <property type="entry name" value="GPCRMGR"/>
</dbReference>
<keyword evidence="10" id="KW-0807">Transducer</keyword>
<dbReference type="Gene3D" id="2.10.50.30">
    <property type="entry name" value="GPCR, family 3, nine cysteines domain"/>
    <property type="match status" value="1"/>
</dbReference>
<dbReference type="Proteomes" id="UP001208570">
    <property type="component" value="Unassembled WGS sequence"/>
</dbReference>
<evidence type="ECO:0000256" key="9">
    <source>
        <dbReference type="ARBA" id="ARBA00023180"/>
    </source>
</evidence>
<keyword evidence="3 11" id="KW-0812">Transmembrane</keyword>
<feature type="transmembrane region" description="Helical" evidence="11">
    <location>
        <begin position="575"/>
        <end position="597"/>
    </location>
</feature>
<dbReference type="Pfam" id="PF07562">
    <property type="entry name" value="NCD3G"/>
    <property type="match status" value="1"/>
</dbReference>
<dbReference type="SUPFAM" id="SSF53822">
    <property type="entry name" value="Periplasmic binding protein-like I"/>
    <property type="match status" value="1"/>
</dbReference>
<accession>A0AAD9MR37</accession>
<proteinExistence type="predicted"/>
<keyword evidence="9" id="KW-0325">Glycoprotein</keyword>
<dbReference type="FunFam" id="3.40.50.2300:FF:000145">
    <property type="entry name" value="Glutamate receptor, metabotropic"/>
    <property type="match status" value="1"/>
</dbReference>
<dbReference type="InterPro" id="IPR011500">
    <property type="entry name" value="GPCR_3_9-Cys_dom"/>
</dbReference>
<feature type="signal peptide" evidence="12">
    <location>
        <begin position="1"/>
        <end position="25"/>
    </location>
</feature>
<keyword evidence="6" id="KW-0297">G-protein coupled receptor</keyword>
<comment type="subcellular location">
    <subcellularLocation>
        <location evidence="1">Cell membrane</location>
        <topology evidence="1">Multi-pass membrane protein</topology>
    </subcellularLocation>
</comment>
<dbReference type="EMBL" id="JAODUP010000967">
    <property type="protein sequence ID" value="KAK2142345.1"/>
    <property type="molecule type" value="Genomic_DNA"/>
</dbReference>
<feature type="transmembrane region" description="Helical" evidence="11">
    <location>
        <begin position="644"/>
        <end position="664"/>
    </location>
</feature>
<evidence type="ECO:0000256" key="1">
    <source>
        <dbReference type="ARBA" id="ARBA00004651"/>
    </source>
</evidence>
<feature type="transmembrane region" description="Helical" evidence="11">
    <location>
        <begin position="767"/>
        <end position="790"/>
    </location>
</feature>
<evidence type="ECO:0000313" key="14">
    <source>
        <dbReference type="EMBL" id="KAK2142345.1"/>
    </source>
</evidence>
<feature type="transmembrane region" description="Helical" evidence="11">
    <location>
        <begin position="796"/>
        <end position="816"/>
    </location>
</feature>
<dbReference type="Gene3D" id="3.40.50.2300">
    <property type="match status" value="2"/>
</dbReference>
<dbReference type="InterPro" id="IPR001828">
    <property type="entry name" value="ANF_lig-bd_rcpt"/>
</dbReference>
<feature type="transmembrane region" description="Helical" evidence="11">
    <location>
        <begin position="738"/>
        <end position="755"/>
    </location>
</feature>
<evidence type="ECO:0000256" key="7">
    <source>
        <dbReference type="ARBA" id="ARBA00023136"/>
    </source>
</evidence>
<sequence>MGISVGITYAIIINLTLLLRHETLSELTVPGLDNKAYVKDGDILIGYLIHVYRYSRSEFCSNVVRPTGAQNTEIAGFIVDRINEDETLLPNITLGFVVFDDCQKDLTALARSIYFVPSTKKGQTSDGNHYKVAGIVGPIYSRQSVMVSSFLGLFNIPVLSPLSTSDELSDKSRFPFFMRLVSPDTFQAVAVVSIVEHFRWSYVSLLYSEGSYGENAAKHIERLTRSRDICLAVSKRLSSDYDDADMARIVSGIRANKDAPVVILFLECADFRKLFGYVRKNNLTSHFVWISGDTMPCLETLDVEEVGLGALFIAHQNGMVPGYEAYVRSLSWKDSPNPWRPLMYEDFYHCTWSNSIRGDDEKSCARYDNLENATNVTWTEPAKISDCFMVYAKAIHNLISDHCPELFASNRSRNFSACITGSRLISYMKNLSLDGYSGRITFDSKGDMHDKYEIRQVRGSLRDGFYHYPVGDWERTTNLLFLNRTRLDWGGKKKNLSRMKIQSICSRPCKVGQYYQRKEVHCCWECITCRDNEVTVRNMTDCQPCPDFTWPDNDTKTKCEPITPYYLKGTDSTGLTLLSLEILGVLIAASIVVIYIVKHNNKLIKATSKELSILILIGCMLACFVAMFFITYPDNVSCLLRQSGFHLVVCIVYSPLLTKTSRVYRIFSSGKKGISRPKFISSKAQVFLTTAMILIQVIVLTALEQLFPSSTIRLMPFPYEPYVEITCSLRFESFLPPLSYNLLLIFVCAVFGFLTKSLPENFNDSRYIFVSISTTLFMWSLFLPTYFTTLRSDHKAILLSVCLLLNTFITLLCQFFPKVYAVFFVSEESIKFNNSGTTTSIRITPSCATISGT</sequence>
<dbReference type="PANTHER" id="PTHR24060">
    <property type="entry name" value="METABOTROPIC GLUTAMATE RECEPTOR"/>
    <property type="match status" value="1"/>
</dbReference>
<feature type="transmembrane region" description="Helical" evidence="11">
    <location>
        <begin position="613"/>
        <end position="632"/>
    </location>
</feature>
<dbReference type="InterPro" id="IPR000337">
    <property type="entry name" value="GPCR_3"/>
</dbReference>
<evidence type="ECO:0000256" key="6">
    <source>
        <dbReference type="ARBA" id="ARBA00023040"/>
    </source>
</evidence>
<dbReference type="GO" id="GO:0005886">
    <property type="term" value="C:plasma membrane"/>
    <property type="evidence" value="ECO:0007669"/>
    <property type="project" value="UniProtKB-SubCell"/>
</dbReference>